<comment type="caution">
    <text evidence="1">The sequence shown here is derived from an EMBL/GenBank/DDBJ whole genome shotgun (WGS) entry which is preliminary data.</text>
</comment>
<gene>
    <name evidence="1" type="ORF">P7K49_021153</name>
</gene>
<name>A0ABQ9USL6_SAGOE</name>
<proteinExistence type="predicted"/>
<protein>
    <submittedName>
        <fullName evidence="1">Uncharacterized protein</fullName>
    </submittedName>
</protein>
<keyword evidence="2" id="KW-1185">Reference proteome</keyword>
<evidence type="ECO:0000313" key="2">
    <source>
        <dbReference type="Proteomes" id="UP001266305"/>
    </source>
</evidence>
<dbReference type="EMBL" id="JASSZA010000010">
    <property type="protein sequence ID" value="KAK2099805.1"/>
    <property type="molecule type" value="Genomic_DNA"/>
</dbReference>
<evidence type="ECO:0000313" key="1">
    <source>
        <dbReference type="EMBL" id="KAK2099805.1"/>
    </source>
</evidence>
<accession>A0ABQ9USL6</accession>
<organism evidence="1 2">
    <name type="scientific">Saguinus oedipus</name>
    <name type="common">Cotton-top tamarin</name>
    <name type="synonym">Oedipomidas oedipus</name>
    <dbReference type="NCBI Taxonomy" id="9490"/>
    <lineage>
        <taxon>Eukaryota</taxon>
        <taxon>Metazoa</taxon>
        <taxon>Chordata</taxon>
        <taxon>Craniata</taxon>
        <taxon>Vertebrata</taxon>
        <taxon>Euteleostomi</taxon>
        <taxon>Mammalia</taxon>
        <taxon>Eutheria</taxon>
        <taxon>Euarchontoglires</taxon>
        <taxon>Primates</taxon>
        <taxon>Haplorrhini</taxon>
        <taxon>Platyrrhini</taxon>
        <taxon>Cebidae</taxon>
        <taxon>Callitrichinae</taxon>
        <taxon>Saguinus</taxon>
    </lineage>
</organism>
<dbReference type="Proteomes" id="UP001266305">
    <property type="component" value="Unassembled WGS sequence"/>
</dbReference>
<sequence>MLGGCLEPRVMRSAFHTERKKRQAGASPRSGALCLVSLSPPGSGGVDQDTTNPGLQTKCSCAVGGRASASPTAHSFPCVLASTVLGRLQPAAISRPHKRLESHSAPLTLKPLQGWHSRSQGRGLQRDRATTLRVFEELAKARGTCKPEKMVSFLLCSTEQGRRPRRPALSRELRPALGV</sequence>
<reference evidence="1 2" key="1">
    <citation type="submission" date="2023-05" db="EMBL/GenBank/DDBJ databases">
        <title>B98-5 Cell Line De Novo Hybrid Assembly: An Optical Mapping Approach.</title>
        <authorList>
            <person name="Kananen K."/>
            <person name="Auerbach J.A."/>
            <person name="Kautto E."/>
            <person name="Blachly J.S."/>
        </authorList>
    </citation>
    <scope>NUCLEOTIDE SEQUENCE [LARGE SCALE GENOMIC DNA]</scope>
    <source>
        <strain evidence="1">B95-8</strain>
        <tissue evidence="1">Cell line</tissue>
    </source>
</reference>